<gene>
    <name evidence="4" type="ORF">SteCoe_21365</name>
</gene>
<dbReference type="UniPathway" id="UPA00344"/>
<sequence>MIFRFGKRLISYEMFDVSGKEILHRTAVAEGKVVFSNEGFVHLQEKGSKKGSIQEMAEIAGIMGAKETSRLLPLCHPLPLHKVKVELTTLPESHSILVQATAITDAKTGVEMEALTAVSISCLTIYDMCKSFDSSMIIQDIKLLSKLKEK</sequence>
<dbReference type="InterPro" id="IPR050105">
    <property type="entry name" value="MoCo_biosynth_MoaA/MoaC"/>
</dbReference>
<dbReference type="NCBIfam" id="NF006870">
    <property type="entry name" value="PRK09364.1"/>
    <property type="match status" value="1"/>
</dbReference>
<keyword evidence="2" id="KW-0501">Molybdenum cofactor biosynthesis</keyword>
<dbReference type="OrthoDB" id="429626at2759"/>
<feature type="domain" description="Molybdopterin cofactor biosynthesis C (MoaC)" evidence="3">
    <location>
        <begin position="14"/>
        <end position="146"/>
    </location>
</feature>
<dbReference type="GO" id="GO:0061799">
    <property type="term" value="F:cyclic pyranopterin monophosphate synthase activity"/>
    <property type="evidence" value="ECO:0007669"/>
    <property type="project" value="TreeGrafter"/>
</dbReference>
<evidence type="ECO:0000256" key="1">
    <source>
        <dbReference type="ARBA" id="ARBA00005046"/>
    </source>
</evidence>
<dbReference type="Pfam" id="PF01967">
    <property type="entry name" value="MoaC"/>
    <property type="match status" value="1"/>
</dbReference>
<organism evidence="4 5">
    <name type="scientific">Stentor coeruleus</name>
    <dbReference type="NCBI Taxonomy" id="5963"/>
    <lineage>
        <taxon>Eukaryota</taxon>
        <taxon>Sar</taxon>
        <taxon>Alveolata</taxon>
        <taxon>Ciliophora</taxon>
        <taxon>Postciliodesmatophora</taxon>
        <taxon>Heterotrichea</taxon>
        <taxon>Heterotrichida</taxon>
        <taxon>Stentoridae</taxon>
        <taxon>Stentor</taxon>
    </lineage>
</organism>
<accession>A0A1R2BPU0</accession>
<dbReference type="SUPFAM" id="SSF55040">
    <property type="entry name" value="Molybdenum cofactor biosynthesis protein C, MoaC"/>
    <property type="match status" value="1"/>
</dbReference>
<dbReference type="InterPro" id="IPR036522">
    <property type="entry name" value="MoaC_sf"/>
</dbReference>
<evidence type="ECO:0000256" key="2">
    <source>
        <dbReference type="ARBA" id="ARBA00023150"/>
    </source>
</evidence>
<comment type="pathway">
    <text evidence="1">Cofactor biosynthesis; molybdopterin biosynthesis.</text>
</comment>
<proteinExistence type="predicted"/>
<dbReference type="Gene3D" id="3.30.70.640">
    <property type="entry name" value="Molybdopterin cofactor biosynthesis C (MoaC) domain"/>
    <property type="match status" value="1"/>
</dbReference>
<protein>
    <recommendedName>
        <fullName evidence="3">Molybdopterin cofactor biosynthesis C (MoaC) domain-containing protein</fullName>
    </recommendedName>
</protein>
<name>A0A1R2BPU0_9CILI</name>
<dbReference type="NCBIfam" id="TIGR00581">
    <property type="entry name" value="moaC"/>
    <property type="match status" value="1"/>
</dbReference>
<dbReference type="Proteomes" id="UP000187209">
    <property type="component" value="Unassembled WGS sequence"/>
</dbReference>
<dbReference type="AlphaFoldDB" id="A0A1R2BPU0"/>
<evidence type="ECO:0000313" key="4">
    <source>
        <dbReference type="EMBL" id="OMJ78754.1"/>
    </source>
</evidence>
<dbReference type="InterPro" id="IPR023045">
    <property type="entry name" value="MoaC"/>
</dbReference>
<dbReference type="GO" id="GO:0006777">
    <property type="term" value="P:Mo-molybdopterin cofactor biosynthetic process"/>
    <property type="evidence" value="ECO:0007669"/>
    <property type="project" value="UniProtKB-KW"/>
</dbReference>
<dbReference type="EMBL" id="MPUH01000505">
    <property type="protein sequence ID" value="OMJ78754.1"/>
    <property type="molecule type" value="Genomic_DNA"/>
</dbReference>
<keyword evidence="5" id="KW-1185">Reference proteome</keyword>
<dbReference type="PANTHER" id="PTHR22960">
    <property type="entry name" value="MOLYBDOPTERIN COFACTOR SYNTHESIS PROTEIN A"/>
    <property type="match status" value="1"/>
</dbReference>
<dbReference type="PANTHER" id="PTHR22960:SF0">
    <property type="entry name" value="MOLYBDENUM COFACTOR BIOSYNTHESIS PROTEIN 1"/>
    <property type="match status" value="1"/>
</dbReference>
<dbReference type="GO" id="GO:0061798">
    <property type="term" value="F:GTP 3',8'-cyclase activity"/>
    <property type="evidence" value="ECO:0007669"/>
    <property type="project" value="TreeGrafter"/>
</dbReference>
<evidence type="ECO:0000313" key="5">
    <source>
        <dbReference type="Proteomes" id="UP000187209"/>
    </source>
</evidence>
<evidence type="ECO:0000259" key="3">
    <source>
        <dbReference type="Pfam" id="PF01967"/>
    </source>
</evidence>
<dbReference type="InterPro" id="IPR002820">
    <property type="entry name" value="Mopterin_CF_biosynth-C_dom"/>
</dbReference>
<reference evidence="4 5" key="1">
    <citation type="submission" date="2016-11" db="EMBL/GenBank/DDBJ databases">
        <title>The macronuclear genome of Stentor coeruleus: a giant cell with tiny introns.</title>
        <authorList>
            <person name="Slabodnick M."/>
            <person name="Ruby J.G."/>
            <person name="Reiff S.B."/>
            <person name="Swart E.C."/>
            <person name="Gosai S."/>
            <person name="Prabakaran S."/>
            <person name="Witkowska E."/>
            <person name="Larue G.E."/>
            <person name="Fisher S."/>
            <person name="Freeman R.M."/>
            <person name="Gunawardena J."/>
            <person name="Chu W."/>
            <person name="Stover N.A."/>
            <person name="Gregory B.D."/>
            <person name="Nowacki M."/>
            <person name="Derisi J."/>
            <person name="Roy S.W."/>
            <person name="Marshall W.F."/>
            <person name="Sood P."/>
        </authorList>
    </citation>
    <scope>NUCLEOTIDE SEQUENCE [LARGE SCALE GENOMIC DNA]</scope>
    <source>
        <strain evidence="4">WM001</strain>
    </source>
</reference>
<comment type="caution">
    <text evidence="4">The sequence shown here is derived from an EMBL/GenBank/DDBJ whole genome shotgun (WGS) entry which is preliminary data.</text>
</comment>